<dbReference type="Proteomes" id="UP001359559">
    <property type="component" value="Unassembled WGS sequence"/>
</dbReference>
<dbReference type="InterPro" id="IPR042079">
    <property type="entry name" value="ATP_synt_F1_beta_sf"/>
</dbReference>
<dbReference type="GO" id="GO:0005524">
    <property type="term" value="F:ATP binding"/>
    <property type="evidence" value="ECO:0007669"/>
    <property type="project" value="InterPro"/>
</dbReference>
<dbReference type="EMBL" id="JAYKXN010000004">
    <property type="protein sequence ID" value="KAK7294047.1"/>
    <property type="molecule type" value="Genomic_DNA"/>
</dbReference>
<proteinExistence type="predicted"/>
<keyword evidence="3" id="KW-1185">Reference proteome</keyword>
<accession>A0AAN9PE76</accession>
<reference evidence="2 3" key="1">
    <citation type="submission" date="2024-01" db="EMBL/GenBank/DDBJ databases">
        <title>The genomes of 5 underutilized Papilionoideae crops provide insights into root nodulation and disease resistance.</title>
        <authorList>
            <person name="Yuan L."/>
        </authorList>
    </citation>
    <scope>NUCLEOTIDE SEQUENCE [LARGE SCALE GENOMIC DNA]</scope>
    <source>
        <strain evidence="2">LY-2023</strain>
        <tissue evidence="2">Leaf</tissue>
    </source>
</reference>
<comment type="caution">
    <text evidence="2">The sequence shown here is derived from an EMBL/GenBank/DDBJ whole genome shotgun (WGS) entry which is preliminary data.</text>
</comment>
<evidence type="ECO:0000313" key="2">
    <source>
        <dbReference type="EMBL" id="KAK7294047.1"/>
    </source>
</evidence>
<sequence>MASCTLISSLIRSSLCRFSSKPSISVSASRFSSSNHVTPYGYLLNHIAKYATSAAVIAPSSTPAKKEVNGGGNITDEFTSKGVIRQTCQVIGAIVDL</sequence>
<dbReference type="Pfam" id="PF11421">
    <property type="entry name" value="Synthase_beta"/>
    <property type="match status" value="1"/>
</dbReference>
<feature type="domain" description="ATP synthase F1 beta subunit" evidence="1">
    <location>
        <begin position="1"/>
        <end position="45"/>
    </location>
</feature>
<dbReference type="GO" id="GO:0006754">
    <property type="term" value="P:ATP biosynthetic process"/>
    <property type="evidence" value="ECO:0007669"/>
    <property type="project" value="InterPro"/>
</dbReference>
<organism evidence="2 3">
    <name type="scientific">Clitoria ternatea</name>
    <name type="common">Butterfly pea</name>
    <dbReference type="NCBI Taxonomy" id="43366"/>
    <lineage>
        <taxon>Eukaryota</taxon>
        <taxon>Viridiplantae</taxon>
        <taxon>Streptophyta</taxon>
        <taxon>Embryophyta</taxon>
        <taxon>Tracheophyta</taxon>
        <taxon>Spermatophyta</taxon>
        <taxon>Magnoliopsida</taxon>
        <taxon>eudicotyledons</taxon>
        <taxon>Gunneridae</taxon>
        <taxon>Pentapetalae</taxon>
        <taxon>rosids</taxon>
        <taxon>fabids</taxon>
        <taxon>Fabales</taxon>
        <taxon>Fabaceae</taxon>
        <taxon>Papilionoideae</taxon>
        <taxon>50 kb inversion clade</taxon>
        <taxon>NPAAA clade</taxon>
        <taxon>indigoferoid/millettioid clade</taxon>
        <taxon>Phaseoleae</taxon>
        <taxon>Clitoria</taxon>
    </lineage>
</organism>
<dbReference type="GO" id="GO:0045259">
    <property type="term" value="C:proton-transporting ATP synthase complex"/>
    <property type="evidence" value="ECO:0007669"/>
    <property type="project" value="InterPro"/>
</dbReference>
<protein>
    <recommendedName>
        <fullName evidence="1">ATP synthase F1 beta subunit domain-containing protein</fullName>
    </recommendedName>
</protein>
<gene>
    <name evidence="2" type="ORF">RJT34_16930</name>
</gene>
<evidence type="ECO:0000259" key="1">
    <source>
        <dbReference type="Pfam" id="PF11421"/>
    </source>
</evidence>
<dbReference type="Gene3D" id="1.10.10.910">
    <property type="entry name" value="ATP synthase, F1 beta subunit"/>
    <property type="match status" value="1"/>
</dbReference>
<name>A0AAN9PE76_CLITE</name>
<dbReference type="AlphaFoldDB" id="A0AAN9PE76"/>
<evidence type="ECO:0000313" key="3">
    <source>
        <dbReference type="Proteomes" id="UP001359559"/>
    </source>
</evidence>
<dbReference type="InterPro" id="IPR020971">
    <property type="entry name" value="ATP_synth_F1_beta_su"/>
</dbReference>
<dbReference type="GO" id="GO:0016887">
    <property type="term" value="F:ATP hydrolysis activity"/>
    <property type="evidence" value="ECO:0007669"/>
    <property type="project" value="InterPro"/>
</dbReference>